<organism evidence="3 4">
    <name type="scientific">Hymenobacter koreensis</name>
    <dbReference type="NCBI Taxonomy" id="1084523"/>
    <lineage>
        <taxon>Bacteria</taxon>
        <taxon>Pseudomonadati</taxon>
        <taxon>Bacteroidota</taxon>
        <taxon>Cytophagia</taxon>
        <taxon>Cytophagales</taxon>
        <taxon>Hymenobacteraceae</taxon>
        <taxon>Hymenobacter</taxon>
    </lineage>
</organism>
<keyword evidence="4" id="KW-1185">Reference proteome</keyword>
<evidence type="ECO:0000256" key="2">
    <source>
        <dbReference type="SAM" id="SignalP"/>
    </source>
</evidence>
<accession>A0ABP8IW30</accession>
<dbReference type="EMBL" id="BAABHA010000002">
    <property type="protein sequence ID" value="GAA4376550.1"/>
    <property type="molecule type" value="Genomic_DNA"/>
</dbReference>
<protein>
    <submittedName>
        <fullName evidence="3">BatD family protein</fullName>
    </submittedName>
</protein>
<proteinExistence type="predicted"/>
<keyword evidence="2" id="KW-0732">Signal</keyword>
<dbReference type="RefSeq" id="WP_345222042.1">
    <property type="nucleotide sequence ID" value="NZ_BAABHA010000002.1"/>
</dbReference>
<dbReference type="PANTHER" id="PTHR40940:SF2">
    <property type="entry name" value="BATD"/>
    <property type="match status" value="1"/>
</dbReference>
<dbReference type="Pfam" id="PF13584">
    <property type="entry name" value="BatD"/>
    <property type="match status" value="2"/>
</dbReference>
<dbReference type="PANTHER" id="PTHR40940">
    <property type="entry name" value="PROTEIN BATD-RELATED"/>
    <property type="match status" value="1"/>
</dbReference>
<reference evidence="4" key="1">
    <citation type="journal article" date="2019" name="Int. J. Syst. Evol. Microbiol.">
        <title>The Global Catalogue of Microorganisms (GCM) 10K type strain sequencing project: providing services to taxonomists for standard genome sequencing and annotation.</title>
        <authorList>
            <consortium name="The Broad Institute Genomics Platform"/>
            <consortium name="The Broad Institute Genome Sequencing Center for Infectious Disease"/>
            <person name="Wu L."/>
            <person name="Ma J."/>
        </authorList>
    </citation>
    <scope>NUCLEOTIDE SEQUENCE [LARGE SCALE GENOMIC DNA]</scope>
    <source>
        <strain evidence="4">JCM 17924</strain>
    </source>
</reference>
<dbReference type="InterPro" id="IPR025738">
    <property type="entry name" value="BatD"/>
</dbReference>
<evidence type="ECO:0000313" key="4">
    <source>
        <dbReference type="Proteomes" id="UP001500454"/>
    </source>
</evidence>
<feature type="chain" id="PRO_5045434315" evidence="2">
    <location>
        <begin position="21"/>
        <end position="509"/>
    </location>
</feature>
<evidence type="ECO:0000313" key="3">
    <source>
        <dbReference type="EMBL" id="GAA4376550.1"/>
    </source>
</evidence>
<feature type="signal peptide" evidence="2">
    <location>
        <begin position="1"/>
        <end position="20"/>
    </location>
</feature>
<gene>
    <name evidence="3" type="ORF">GCM10023186_10530</name>
</gene>
<name>A0ABP8IW30_9BACT</name>
<dbReference type="Proteomes" id="UP001500454">
    <property type="component" value="Unassembled WGS sequence"/>
</dbReference>
<feature type="transmembrane region" description="Helical" evidence="1">
    <location>
        <begin position="487"/>
        <end position="506"/>
    </location>
</feature>
<keyword evidence="1" id="KW-1133">Transmembrane helix</keyword>
<sequence length="509" mass="55891">MLLRLILFLGWSWLATGAWAQTLPATPPAAVAPPTQAPPAGQQAVLELGRTTFPVNDYFTISLRLRGAKLDRYSAFPDIVGFKKSGKSSTTTTRIVNGKATVELLLTQRYAAYNEGDFELPPFTLTVNGQQVRSVGAALHVEPQPAVAATPAAPQKPAPLQGIGSLDELFGKPKPQEYVEQQDNAFLAVVPDKTSAWVGEPVHIGLYFYLAPADQGLLDFHRFSEQLPALISQLRPATAWEETFDETDIVPDSVRINGKPFLRYRLHEAVYYPLNAQPLQFPALSLEMKKYRVAKRPVEGTDNRLVGYKTYRSQPRTIPVRPLPAAGAGPVAVGRYRLQEGIDRTAFQTGQAIGYSITLTGEGNLAALPAPTVTLPPGLELYGPNVRQEVTRQNGRVAGRKVLRYRLVARQPGTYRLREVFALPVFDLNQSRYDTLRPELVLTVKGDTAHATPAAAYIRADPFYAQQIAAASNKLQDLDTPQKTRRYAFAVVGILGVLAVVGWWRAGRA</sequence>
<keyword evidence="1" id="KW-0812">Transmembrane</keyword>
<evidence type="ECO:0000256" key="1">
    <source>
        <dbReference type="SAM" id="Phobius"/>
    </source>
</evidence>
<comment type="caution">
    <text evidence="3">The sequence shown here is derived from an EMBL/GenBank/DDBJ whole genome shotgun (WGS) entry which is preliminary data.</text>
</comment>
<keyword evidence="1" id="KW-0472">Membrane</keyword>